<keyword evidence="1" id="KW-1133">Transmembrane helix</keyword>
<dbReference type="AlphaFoldDB" id="A0A1X1RBA1"/>
<keyword evidence="3" id="KW-1185">Reference proteome</keyword>
<evidence type="ECO:0000313" key="2">
    <source>
        <dbReference type="EMBL" id="ORV02555.1"/>
    </source>
</evidence>
<dbReference type="STRING" id="1793.AWC04_11510"/>
<feature type="transmembrane region" description="Helical" evidence="1">
    <location>
        <begin position="12"/>
        <end position="34"/>
    </location>
</feature>
<evidence type="ECO:0000313" key="3">
    <source>
        <dbReference type="Proteomes" id="UP000193484"/>
    </source>
</evidence>
<evidence type="ECO:0000256" key="1">
    <source>
        <dbReference type="SAM" id="Phobius"/>
    </source>
</evidence>
<organism evidence="2 3">
    <name type="scientific">Mycolicibacterium fallax</name>
    <name type="common">Mycobacterium fallax</name>
    <dbReference type="NCBI Taxonomy" id="1793"/>
    <lineage>
        <taxon>Bacteria</taxon>
        <taxon>Bacillati</taxon>
        <taxon>Actinomycetota</taxon>
        <taxon>Actinomycetes</taxon>
        <taxon>Mycobacteriales</taxon>
        <taxon>Mycobacteriaceae</taxon>
        <taxon>Mycolicibacterium</taxon>
    </lineage>
</organism>
<feature type="transmembrane region" description="Helical" evidence="1">
    <location>
        <begin position="46"/>
        <end position="65"/>
    </location>
</feature>
<dbReference type="Pfam" id="PF14012">
    <property type="entry name" value="DUF4229"/>
    <property type="match status" value="1"/>
</dbReference>
<evidence type="ECO:0008006" key="4">
    <source>
        <dbReference type="Google" id="ProtNLM"/>
    </source>
</evidence>
<protein>
    <recommendedName>
        <fullName evidence="4">DUF4229 domain-containing protein</fullName>
    </recommendedName>
</protein>
<dbReference type="OrthoDB" id="4733220at2"/>
<name>A0A1X1RBA1_MYCFA</name>
<accession>A0A1X1RBA1</accession>
<dbReference type="InterPro" id="IPR025323">
    <property type="entry name" value="DUF4229"/>
</dbReference>
<reference evidence="2 3" key="1">
    <citation type="submission" date="2016-01" db="EMBL/GenBank/DDBJ databases">
        <title>The new phylogeny of the genus Mycobacterium.</title>
        <authorList>
            <person name="Tarcisio F."/>
            <person name="Conor M."/>
            <person name="Antonella G."/>
            <person name="Elisabetta G."/>
            <person name="Giulia F.S."/>
            <person name="Sara T."/>
            <person name="Anna F."/>
            <person name="Clotilde B."/>
            <person name="Roberto B."/>
            <person name="Veronica D.S."/>
            <person name="Fabio R."/>
            <person name="Monica P."/>
            <person name="Olivier J."/>
            <person name="Enrico T."/>
            <person name="Nicola S."/>
        </authorList>
    </citation>
    <scope>NUCLEOTIDE SEQUENCE [LARGE SCALE GENOMIC DNA]</scope>
    <source>
        <strain evidence="2 3">DSM 44179</strain>
    </source>
</reference>
<proteinExistence type="predicted"/>
<sequence>MAEERQVNRMVLDVLVYTLARIALVVAVTAVIYYGALLIGVEDMPLIVAALFGLIIAMPLGIWALRPLRQRATASVAAFDGQRRADRDRLQDRLRGDDA</sequence>
<gene>
    <name evidence="2" type="ORF">AWC04_11510</name>
</gene>
<keyword evidence="1" id="KW-0472">Membrane</keyword>
<comment type="caution">
    <text evidence="2">The sequence shown here is derived from an EMBL/GenBank/DDBJ whole genome shotgun (WGS) entry which is preliminary data.</text>
</comment>
<dbReference type="Proteomes" id="UP000193484">
    <property type="component" value="Unassembled WGS sequence"/>
</dbReference>
<keyword evidence="1" id="KW-0812">Transmembrane</keyword>
<dbReference type="EMBL" id="LQOJ01000040">
    <property type="protein sequence ID" value="ORV02555.1"/>
    <property type="molecule type" value="Genomic_DNA"/>
</dbReference>